<evidence type="ECO:0000313" key="2">
    <source>
        <dbReference type="Proteomes" id="UP000567293"/>
    </source>
</evidence>
<proteinExistence type="predicted"/>
<dbReference type="Proteomes" id="UP000567293">
    <property type="component" value="Unassembled WGS sequence"/>
</dbReference>
<name>A0A7V8SVI8_9BACT</name>
<sequence length="132" mass="15378">MLSFVTCRFCEQIVDACPLRYGKRSYAHLRCLHKAYTREAFENVLWRIPVWQLENIRAIDAQALDITRLLERICSIRRQNLLESYRKDGWRPGAIVKHPKTGADMELVSFPWLECGSVLVNARLTPKDPTTM</sequence>
<comment type="caution">
    <text evidence="1">The sequence shown here is derived from an EMBL/GenBank/DDBJ whole genome shotgun (WGS) entry which is preliminary data.</text>
</comment>
<gene>
    <name evidence="1" type="ORF">HRJ53_02985</name>
</gene>
<keyword evidence="2" id="KW-1185">Reference proteome</keyword>
<dbReference type="EMBL" id="JACDQQ010000298">
    <property type="protein sequence ID" value="MBA0083938.1"/>
    <property type="molecule type" value="Genomic_DNA"/>
</dbReference>
<evidence type="ECO:0000313" key="1">
    <source>
        <dbReference type="EMBL" id="MBA0083938.1"/>
    </source>
</evidence>
<reference evidence="1" key="1">
    <citation type="submission" date="2020-06" db="EMBL/GenBank/DDBJ databases">
        <title>Legume-microbial interactions unlock mineral nutrients during tropical forest succession.</title>
        <authorList>
            <person name="Epihov D.Z."/>
        </authorList>
    </citation>
    <scope>NUCLEOTIDE SEQUENCE [LARGE SCALE GENOMIC DNA]</scope>
    <source>
        <strain evidence="1">Pan2503</strain>
    </source>
</reference>
<protein>
    <submittedName>
        <fullName evidence="1">Uncharacterized protein</fullName>
    </submittedName>
</protein>
<feature type="non-terminal residue" evidence="1">
    <location>
        <position position="132"/>
    </location>
</feature>
<accession>A0A7V8SVI8</accession>
<organism evidence="1 2">
    <name type="scientific">Candidatus Acidiferrum panamense</name>
    <dbReference type="NCBI Taxonomy" id="2741543"/>
    <lineage>
        <taxon>Bacteria</taxon>
        <taxon>Pseudomonadati</taxon>
        <taxon>Acidobacteriota</taxon>
        <taxon>Terriglobia</taxon>
        <taxon>Candidatus Acidiferrales</taxon>
        <taxon>Candidatus Acidiferrum</taxon>
    </lineage>
</organism>
<dbReference type="AlphaFoldDB" id="A0A7V8SVI8"/>